<evidence type="ECO:0000313" key="2">
    <source>
        <dbReference type="EMBL" id="MDR9775009.1"/>
    </source>
</evidence>
<comment type="caution">
    <text evidence="2">The sequence shown here is derived from an EMBL/GenBank/DDBJ whole genome shotgun (WGS) entry which is preliminary data.</text>
</comment>
<reference evidence="2" key="1">
    <citation type="submission" date="2023-04" db="EMBL/GenBank/DDBJ databases">
        <title>Genomic characterization of faba bean (Vicia faba) microsymbionts in Mexican soils.</title>
        <authorList>
            <person name="Rivera Orduna F.N."/>
            <person name="Guevara-Luna J."/>
            <person name="Yan J."/>
            <person name="Arroyo-Herrera I."/>
            <person name="Li Y."/>
            <person name="Vasquez-Murrieta M.S."/>
            <person name="Wang E.T."/>
        </authorList>
    </citation>
    <scope>NUCLEOTIDE SEQUENCE</scope>
    <source>
        <strain evidence="2">CH26</strain>
    </source>
</reference>
<proteinExistence type="predicted"/>
<dbReference type="RefSeq" id="WP_310865688.1">
    <property type="nucleotide sequence ID" value="NZ_JAVLSF010000012.1"/>
</dbReference>
<dbReference type="AlphaFoldDB" id="A0AAJ2GXT2"/>
<evidence type="ECO:0000256" key="1">
    <source>
        <dbReference type="SAM" id="MobiDB-lite"/>
    </source>
</evidence>
<dbReference type="EMBL" id="JAVLSF010000012">
    <property type="protein sequence ID" value="MDR9775009.1"/>
    <property type="molecule type" value="Genomic_DNA"/>
</dbReference>
<name>A0AAJ2GXT2_9HYPH</name>
<dbReference type="Proteomes" id="UP001268610">
    <property type="component" value="Unassembled WGS sequence"/>
</dbReference>
<accession>A0AAJ2GXT2</accession>
<feature type="region of interest" description="Disordered" evidence="1">
    <location>
        <begin position="101"/>
        <end position="145"/>
    </location>
</feature>
<sequence length="235" mass="24423">MIGAGHVAALAPAADIALAYDHKDASYVTTSKNPEVLDYIVCLEKAVSNTPKSMSLPASLDDAERKCSSQAKTLPKAASEPNADEIRSMVVECGFRVGDASPDMGCEPPPKQAQEQAASGVPKQAKTHPQPAPAGQYQLSEKQQSAVQAGVRLSPKDPTSPLFGGMAAARGDGGFIYVCGMVNAKNSFGGYTGDQPYFGMLIGDAPRAAFAVVGFGGTLTESRAILSVCKEHGVF</sequence>
<organism evidence="2 3">
    <name type="scientific">Rhizobium hidalgonense</name>
    <dbReference type="NCBI Taxonomy" id="1538159"/>
    <lineage>
        <taxon>Bacteria</taxon>
        <taxon>Pseudomonadati</taxon>
        <taxon>Pseudomonadota</taxon>
        <taxon>Alphaproteobacteria</taxon>
        <taxon>Hyphomicrobiales</taxon>
        <taxon>Rhizobiaceae</taxon>
        <taxon>Rhizobium/Agrobacterium group</taxon>
        <taxon>Rhizobium</taxon>
    </lineage>
</organism>
<gene>
    <name evidence="2" type="ORF">RJJ65_20600</name>
</gene>
<evidence type="ECO:0000313" key="3">
    <source>
        <dbReference type="Proteomes" id="UP001268610"/>
    </source>
</evidence>
<protein>
    <submittedName>
        <fullName evidence="2">Uncharacterized protein</fullName>
    </submittedName>
</protein>